<dbReference type="Proteomes" id="UP000598350">
    <property type="component" value="Unassembled WGS sequence"/>
</dbReference>
<evidence type="ECO:0000313" key="2">
    <source>
        <dbReference type="EMBL" id="MBD0852460.1"/>
    </source>
</evidence>
<reference evidence="2 3" key="1">
    <citation type="submission" date="2020-05" db="EMBL/GenBank/DDBJ databases">
        <title>The draft genome sequence of Maribacter arenosus CAU 1321.</title>
        <authorList>
            <person name="Mu L."/>
        </authorList>
    </citation>
    <scope>NUCLEOTIDE SEQUENCE [LARGE SCALE GENOMIC DNA]</scope>
    <source>
        <strain evidence="2 3">CAU 1321</strain>
    </source>
</reference>
<accession>A0ABR7VFM7</accession>
<comment type="caution">
    <text evidence="2">The sequence shown here is derived from an EMBL/GenBank/DDBJ whole genome shotgun (WGS) entry which is preliminary data.</text>
</comment>
<feature type="domain" description="Putative auto-transporter adhesin head GIN" evidence="1">
    <location>
        <begin position="40"/>
        <end position="256"/>
    </location>
</feature>
<dbReference type="InterPro" id="IPR021255">
    <property type="entry name" value="DUF2807"/>
</dbReference>
<name>A0ABR7VFM7_9FLAO</name>
<gene>
    <name evidence="2" type="ORF">HPE63_17410</name>
</gene>
<organism evidence="2 3">
    <name type="scientific">Maribacter arenosus</name>
    <dbReference type="NCBI Taxonomy" id="1854708"/>
    <lineage>
        <taxon>Bacteria</taxon>
        <taxon>Pseudomonadati</taxon>
        <taxon>Bacteroidota</taxon>
        <taxon>Flavobacteriia</taxon>
        <taxon>Flavobacteriales</taxon>
        <taxon>Flavobacteriaceae</taxon>
        <taxon>Maribacter</taxon>
    </lineage>
</organism>
<dbReference type="Pfam" id="PF10988">
    <property type="entry name" value="DUF2807"/>
    <property type="match status" value="1"/>
</dbReference>
<proteinExistence type="predicted"/>
<dbReference type="RefSeq" id="WP_188315584.1">
    <property type="nucleotide sequence ID" value="NZ_JABTCG010000008.1"/>
</dbReference>
<keyword evidence="3" id="KW-1185">Reference proteome</keyword>
<dbReference type="Gene3D" id="2.160.20.120">
    <property type="match status" value="1"/>
</dbReference>
<evidence type="ECO:0000259" key="1">
    <source>
        <dbReference type="Pfam" id="PF10988"/>
    </source>
</evidence>
<protein>
    <submittedName>
        <fullName evidence="2">DUF2807 domain-containing protein</fullName>
    </submittedName>
</protein>
<evidence type="ECO:0000313" key="3">
    <source>
        <dbReference type="Proteomes" id="UP000598350"/>
    </source>
</evidence>
<sequence>MKKSILLIAVLICFQTYAQRKPKIKGNKNVIEVREDLPFFKAIELVDDLELVLQKGSSEGYAIEADDNLIDVLKFKVVDSTLIISSFYKITSKRKLDISISYIGLESITMHDGKINMKDVISSDRFLVNTFGPSRLELNATAPIIQINMEGMSSGDFNLASDSLNIVLKDRVDARIYAVGVSNAIQMFKNASAKMEGSADVLDVELFENSNLKAEKMEATKVVAYLEGSSDAKLKAIEHIGLSSRGSAKTYLYGNPEIIIEEFLDTSQLHKEN</sequence>
<dbReference type="EMBL" id="JABTCG010000008">
    <property type="protein sequence ID" value="MBD0852460.1"/>
    <property type="molecule type" value="Genomic_DNA"/>
</dbReference>